<keyword evidence="2" id="KW-1133">Transmembrane helix</keyword>
<dbReference type="EMBL" id="KZ502296">
    <property type="protein sequence ID" value="PKU80997.1"/>
    <property type="molecule type" value="Genomic_DNA"/>
</dbReference>
<name>A0A2I0WZC7_9ASPA</name>
<feature type="transmembrane region" description="Helical" evidence="2">
    <location>
        <begin position="400"/>
        <end position="420"/>
    </location>
</feature>
<protein>
    <submittedName>
        <fullName evidence="3">Uncharacterized protein</fullName>
    </submittedName>
</protein>
<proteinExistence type="predicted"/>
<organism evidence="3 4">
    <name type="scientific">Dendrobium catenatum</name>
    <dbReference type="NCBI Taxonomy" id="906689"/>
    <lineage>
        <taxon>Eukaryota</taxon>
        <taxon>Viridiplantae</taxon>
        <taxon>Streptophyta</taxon>
        <taxon>Embryophyta</taxon>
        <taxon>Tracheophyta</taxon>
        <taxon>Spermatophyta</taxon>
        <taxon>Magnoliopsida</taxon>
        <taxon>Liliopsida</taxon>
        <taxon>Asparagales</taxon>
        <taxon>Orchidaceae</taxon>
        <taxon>Epidendroideae</taxon>
        <taxon>Malaxideae</taxon>
        <taxon>Dendrobiinae</taxon>
        <taxon>Dendrobium</taxon>
    </lineage>
</organism>
<evidence type="ECO:0000256" key="1">
    <source>
        <dbReference type="SAM" id="MobiDB-lite"/>
    </source>
</evidence>
<evidence type="ECO:0000256" key="2">
    <source>
        <dbReference type="SAM" id="Phobius"/>
    </source>
</evidence>
<keyword evidence="2" id="KW-0472">Membrane</keyword>
<evidence type="ECO:0000313" key="3">
    <source>
        <dbReference type="EMBL" id="PKU80997.1"/>
    </source>
</evidence>
<dbReference type="Proteomes" id="UP000233837">
    <property type="component" value="Unassembled WGS sequence"/>
</dbReference>
<accession>A0A2I0WZC7</accession>
<gene>
    <name evidence="3" type="ORF">MA16_Dca025181</name>
</gene>
<sequence>MELEKANASIVETEKGEIIMEHDQRNKGMEAYVNKSNVLNNGEEEMVEVEETSKRRSRSGDKGSVVIPASGDPGYLLVLQLCHLWKGRFNMIYFGFLDSIYAISYVSYTFFGRSSCRIFYNSRGTIYSICKFSCHYVDVVLLCLSFLLRLCRMMANQDNLANDPSIVENRDVVNHNEKEDDPSNSAFYDTILPLFESVTPLGRAVEDDSMIHVTDAPPSENYWVILCCDDGDVGDHVLVASLQGEIEIISPNIIGLVAGNEQLNVDDKEICDVNMGLVDINSNELDPSVISPVKTTDLVESVSSVGLGMNEQLVDVLVALLSSKALYAHLGNSCEKICQGDPVLCRHLESVNSGRVLCPYLESVNSRTVLFPHLESVNSRRVPAYTARVWANKERGNKKIFIFGVSLVAAALELWGFYWWCQVLDLWATALDDIVALVVDV</sequence>
<feature type="region of interest" description="Disordered" evidence="1">
    <location>
        <begin position="44"/>
        <end position="65"/>
    </location>
</feature>
<feature type="transmembrane region" description="Helical" evidence="2">
    <location>
        <begin position="126"/>
        <end position="148"/>
    </location>
</feature>
<evidence type="ECO:0000313" key="4">
    <source>
        <dbReference type="Proteomes" id="UP000233837"/>
    </source>
</evidence>
<keyword evidence="2" id="KW-0812">Transmembrane</keyword>
<keyword evidence="4" id="KW-1185">Reference proteome</keyword>
<feature type="transmembrane region" description="Helical" evidence="2">
    <location>
        <begin position="91"/>
        <end position="111"/>
    </location>
</feature>
<dbReference type="AlphaFoldDB" id="A0A2I0WZC7"/>
<reference evidence="3 4" key="2">
    <citation type="journal article" date="2017" name="Nature">
        <title>The Apostasia genome and the evolution of orchids.</title>
        <authorList>
            <person name="Zhang G.Q."/>
            <person name="Liu K.W."/>
            <person name="Li Z."/>
            <person name="Lohaus R."/>
            <person name="Hsiao Y.Y."/>
            <person name="Niu S.C."/>
            <person name="Wang J.Y."/>
            <person name="Lin Y.C."/>
            <person name="Xu Q."/>
            <person name="Chen L.J."/>
            <person name="Yoshida K."/>
            <person name="Fujiwara S."/>
            <person name="Wang Z.W."/>
            <person name="Zhang Y.Q."/>
            <person name="Mitsuda N."/>
            <person name="Wang M."/>
            <person name="Liu G.H."/>
            <person name="Pecoraro L."/>
            <person name="Huang H.X."/>
            <person name="Xiao X.J."/>
            <person name="Lin M."/>
            <person name="Wu X.Y."/>
            <person name="Wu W.L."/>
            <person name="Chen Y.Y."/>
            <person name="Chang S.B."/>
            <person name="Sakamoto S."/>
            <person name="Ohme-Takagi M."/>
            <person name="Yagi M."/>
            <person name="Zeng S.J."/>
            <person name="Shen C.Y."/>
            <person name="Yeh C.M."/>
            <person name="Luo Y.B."/>
            <person name="Tsai W.C."/>
            <person name="Van de Peer Y."/>
            <person name="Liu Z.J."/>
        </authorList>
    </citation>
    <scope>NUCLEOTIDE SEQUENCE [LARGE SCALE GENOMIC DNA]</scope>
    <source>
        <tissue evidence="3">The whole plant</tissue>
    </source>
</reference>
<reference evidence="3 4" key="1">
    <citation type="journal article" date="2016" name="Sci. Rep.">
        <title>The Dendrobium catenatum Lindl. genome sequence provides insights into polysaccharide synthase, floral development and adaptive evolution.</title>
        <authorList>
            <person name="Zhang G.Q."/>
            <person name="Xu Q."/>
            <person name="Bian C."/>
            <person name="Tsai W.C."/>
            <person name="Yeh C.M."/>
            <person name="Liu K.W."/>
            <person name="Yoshida K."/>
            <person name="Zhang L.S."/>
            <person name="Chang S.B."/>
            <person name="Chen F."/>
            <person name="Shi Y."/>
            <person name="Su Y.Y."/>
            <person name="Zhang Y.Q."/>
            <person name="Chen L.J."/>
            <person name="Yin Y."/>
            <person name="Lin M."/>
            <person name="Huang H."/>
            <person name="Deng H."/>
            <person name="Wang Z.W."/>
            <person name="Zhu S.L."/>
            <person name="Zhao X."/>
            <person name="Deng C."/>
            <person name="Niu S.C."/>
            <person name="Huang J."/>
            <person name="Wang M."/>
            <person name="Liu G.H."/>
            <person name="Yang H.J."/>
            <person name="Xiao X.J."/>
            <person name="Hsiao Y.Y."/>
            <person name="Wu W.L."/>
            <person name="Chen Y.Y."/>
            <person name="Mitsuda N."/>
            <person name="Ohme-Takagi M."/>
            <person name="Luo Y.B."/>
            <person name="Van de Peer Y."/>
            <person name="Liu Z.J."/>
        </authorList>
    </citation>
    <scope>NUCLEOTIDE SEQUENCE [LARGE SCALE GENOMIC DNA]</scope>
    <source>
        <tissue evidence="3">The whole plant</tissue>
    </source>
</reference>
<feature type="compositionally biased region" description="Basic and acidic residues" evidence="1">
    <location>
        <begin position="51"/>
        <end position="61"/>
    </location>
</feature>